<dbReference type="InterPro" id="IPR035490">
    <property type="entry name" value="GlmS/FrlB_SIS"/>
</dbReference>
<comment type="caution">
    <text evidence="1">The sequence shown here is derived from an EMBL/GenBank/DDBJ whole genome shotgun (WGS) entry which is preliminary data.</text>
</comment>
<accession>A0ABV8KEZ6</accession>
<dbReference type="GO" id="GO:0016787">
    <property type="term" value="F:hydrolase activity"/>
    <property type="evidence" value="ECO:0007669"/>
    <property type="project" value="UniProtKB-KW"/>
</dbReference>
<dbReference type="CDD" id="cd05009">
    <property type="entry name" value="SIS_GlmS_GlmD_2"/>
    <property type="match status" value="1"/>
</dbReference>
<dbReference type="PANTHER" id="PTHR10937:SF8">
    <property type="entry name" value="AMINOTRANSFERASE-RELATED"/>
    <property type="match status" value="1"/>
</dbReference>
<protein>
    <submittedName>
        <fullName evidence="1">SIS domain-containing protein</fullName>
        <ecNumber evidence="1">3.5.-.-</ecNumber>
    </submittedName>
</protein>
<dbReference type="InterPro" id="IPR046348">
    <property type="entry name" value="SIS_dom_sf"/>
</dbReference>
<sequence length="309" mass="32347">MSYVDAEIASQPECWLEAGALAAGSAAALPRPGERVAVVGCGTSWFVAMAYAGLRESAGQGETDAFQASEFPTGRRYDRVLAITRSGTTTEVTDLLSGLAGRTPSTVLVGDPAAPAARLATDVLAMPFANERAVVQTRFATSALALLRAHLGAKVSTLAADAEVAVRAPLPIDPRRVEQATFLGRGWTVGLAHEAALKCREAATFWSEAYPAMDYRHGPISVAGPGRLVWAFGEIPAGLAEDIAATGAVFVHSRTHGRHTVLGSWAAGRTPLDPMADLILAQRFAVALAASRGLDPDAPRHLTRSVVLT</sequence>
<name>A0ABV8KEZ6_9ACTN</name>
<dbReference type="EC" id="3.5.-.-" evidence="1"/>
<keyword evidence="2" id="KW-1185">Reference proteome</keyword>
<dbReference type="Gene3D" id="3.40.50.10490">
    <property type="entry name" value="Glucose-6-phosphate isomerase like protein, domain 1"/>
    <property type="match status" value="2"/>
</dbReference>
<keyword evidence="1" id="KW-0378">Hydrolase</keyword>
<dbReference type="InterPro" id="IPR035466">
    <property type="entry name" value="GlmS/AgaS_SIS"/>
</dbReference>
<evidence type="ECO:0000313" key="1">
    <source>
        <dbReference type="EMBL" id="MFC4104462.1"/>
    </source>
</evidence>
<proteinExistence type="predicted"/>
<dbReference type="PANTHER" id="PTHR10937">
    <property type="entry name" value="GLUCOSAMINE--FRUCTOSE-6-PHOSPHATE AMINOTRANSFERASE, ISOMERIZING"/>
    <property type="match status" value="1"/>
</dbReference>
<reference evidence="2" key="1">
    <citation type="journal article" date="2019" name="Int. J. Syst. Evol. Microbiol.">
        <title>The Global Catalogue of Microorganisms (GCM) 10K type strain sequencing project: providing services to taxonomists for standard genome sequencing and annotation.</title>
        <authorList>
            <consortium name="The Broad Institute Genomics Platform"/>
            <consortium name="The Broad Institute Genome Sequencing Center for Infectious Disease"/>
            <person name="Wu L."/>
            <person name="Ma J."/>
        </authorList>
    </citation>
    <scope>NUCLEOTIDE SEQUENCE [LARGE SCALE GENOMIC DNA]</scope>
    <source>
        <strain evidence="2">2902at01</strain>
    </source>
</reference>
<dbReference type="SUPFAM" id="SSF53697">
    <property type="entry name" value="SIS domain"/>
    <property type="match status" value="1"/>
</dbReference>
<evidence type="ECO:0000313" key="2">
    <source>
        <dbReference type="Proteomes" id="UP001595868"/>
    </source>
</evidence>
<dbReference type="RefSeq" id="WP_377541400.1">
    <property type="nucleotide sequence ID" value="NZ_JBHSBN010000001.1"/>
</dbReference>
<gene>
    <name evidence="1" type="ORF">ACFOX0_00715</name>
</gene>
<dbReference type="CDD" id="cd05008">
    <property type="entry name" value="SIS_GlmS_GlmD_1"/>
    <property type="match status" value="1"/>
</dbReference>
<dbReference type="EMBL" id="JBHSBN010000001">
    <property type="protein sequence ID" value="MFC4104462.1"/>
    <property type="molecule type" value="Genomic_DNA"/>
</dbReference>
<organism evidence="1 2">
    <name type="scientific">Micromonospora zhanjiangensis</name>
    <dbReference type="NCBI Taxonomy" id="1522057"/>
    <lineage>
        <taxon>Bacteria</taxon>
        <taxon>Bacillati</taxon>
        <taxon>Actinomycetota</taxon>
        <taxon>Actinomycetes</taxon>
        <taxon>Micromonosporales</taxon>
        <taxon>Micromonosporaceae</taxon>
        <taxon>Micromonospora</taxon>
    </lineage>
</organism>
<dbReference type="Proteomes" id="UP001595868">
    <property type="component" value="Unassembled WGS sequence"/>
</dbReference>